<comment type="caution">
    <text evidence="2">The sequence shown here is derived from an EMBL/GenBank/DDBJ whole genome shotgun (WGS) entry which is preliminary data.</text>
</comment>
<evidence type="ECO:0000313" key="3">
    <source>
        <dbReference type="Proteomes" id="UP000196694"/>
    </source>
</evidence>
<evidence type="ECO:0000256" key="1">
    <source>
        <dbReference type="SAM" id="Coils"/>
    </source>
</evidence>
<dbReference type="Proteomes" id="UP000196694">
    <property type="component" value="Unassembled WGS sequence"/>
</dbReference>
<reference evidence="2 3" key="1">
    <citation type="submission" date="2017-05" db="EMBL/GenBank/DDBJ databases">
        <title>The draft genome of the hyperthermophilic archaeon 'Pyrodictium delaneyi strain Hulk', an iron and nitrate reducer, reveals the capacity for sulfate reduction.</title>
        <authorList>
            <person name="Demey L.M."/>
            <person name="Miller C."/>
            <person name="Manzella M."/>
            <person name="Reguera G."/>
            <person name="Kashefi K."/>
        </authorList>
    </citation>
    <scope>NUCLEOTIDE SEQUENCE [LARGE SCALE GENOMIC DNA]</scope>
    <source>
        <strain evidence="2 3">Hulk</strain>
    </source>
</reference>
<dbReference type="AlphaFoldDB" id="A0A211YM20"/>
<protein>
    <submittedName>
        <fullName evidence="2">Uncharacterized protein</fullName>
    </submittedName>
</protein>
<sequence>MDVEYIDPYKLLRTLEDVTDKHARAVKSLNRALVRLRRDLDDEELQTLVLNYIRKLRILRRRLARSLNGAVNLDSVAAEVRDNIATLSEYMIIVGAEYERDLLNKALILAKRGARLLEESREAIEDDLRQIDELVEKLQDIVDRYY</sequence>
<evidence type="ECO:0000313" key="2">
    <source>
        <dbReference type="EMBL" id="OWJ54092.1"/>
    </source>
</evidence>
<keyword evidence="3" id="KW-1185">Reference proteome</keyword>
<dbReference type="RefSeq" id="WP_088172047.1">
    <property type="nucleotide sequence ID" value="NZ_NCQP01000007.1"/>
</dbReference>
<name>A0A211YM20_9CREN</name>
<feature type="coiled-coil region" evidence="1">
    <location>
        <begin position="114"/>
        <end position="144"/>
    </location>
</feature>
<proteinExistence type="predicted"/>
<organism evidence="2 3">
    <name type="scientific">Pyrodictium delaneyi</name>
    <dbReference type="NCBI Taxonomy" id="1273541"/>
    <lineage>
        <taxon>Archaea</taxon>
        <taxon>Thermoproteota</taxon>
        <taxon>Thermoprotei</taxon>
        <taxon>Desulfurococcales</taxon>
        <taxon>Pyrodictiaceae</taxon>
        <taxon>Pyrodictium</taxon>
    </lineage>
</organism>
<gene>
    <name evidence="2" type="ORF">Pdsh_09535</name>
</gene>
<dbReference type="EMBL" id="NCQP01000007">
    <property type="protein sequence ID" value="OWJ54092.1"/>
    <property type="molecule type" value="Genomic_DNA"/>
</dbReference>
<accession>A0A211YM20</accession>
<keyword evidence="1" id="KW-0175">Coiled coil</keyword>